<evidence type="ECO:0000313" key="2">
    <source>
        <dbReference type="Proteomes" id="UP000435837"/>
    </source>
</evidence>
<evidence type="ECO:0000313" key="1">
    <source>
        <dbReference type="EMBL" id="GFE09053.1"/>
    </source>
</evidence>
<dbReference type="Proteomes" id="UP000435837">
    <property type="component" value="Unassembled WGS sequence"/>
</dbReference>
<evidence type="ECO:0008006" key="3">
    <source>
        <dbReference type="Google" id="ProtNLM"/>
    </source>
</evidence>
<organism evidence="1 2">
    <name type="scientific">Streptomyces caniferus</name>
    <dbReference type="NCBI Taxonomy" id="285557"/>
    <lineage>
        <taxon>Bacteria</taxon>
        <taxon>Bacillati</taxon>
        <taxon>Actinomycetota</taxon>
        <taxon>Actinomycetes</taxon>
        <taxon>Kitasatosporales</taxon>
        <taxon>Streptomycetaceae</taxon>
        <taxon>Streptomyces</taxon>
    </lineage>
</organism>
<protein>
    <recommendedName>
        <fullName evidence="3">UDP-N-acetylmuramyl pentapeptide phosphotransferase/UDP-N-acetylglucosamine-1-phosphate transferase</fullName>
    </recommendedName>
</protein>
<dbReference type="AlphaFoldDB" id="A0A640SCG1"/>
<name>A0A640SCG1_9ACTN</name>
<accession>A0A640SCG1</accession>
<reference evidence="1 2" key="1">
    <citation type="submission" date="2019-12" db="EMBL/GenBank/DDBJ databases">
        <title>Whole genome shotgun sequence of Streptomyces caniferus NBRC 15389.</title>
        <authorList>
            <person name="Ichikawa N."/>
            <person name="Kimura A."/>
            <person name="Kitahashi Y."/>
            <person name="Komaki H."/>
            <person name="Tamura T."/>
        </authorList>
    </citation>
    <scope>NUCLEOTIDE SEQUENCE [LARGE SCALE GENOMIC DNA]</scope>
    <source>
        <strain evidence="1 2">NBRC 15389</strain>
    </source>
</reference>
<sequence length="283" mass="27395">MTGGEPRVTGERGRVPGEGSGMVAGNRVLGRISVLIGAAGATRAGYAALRKRPPGGTVRWERKNHAGRSVHLHAGLATTAGTALAAATAPGLPARARTAAALAVLAAGGCGAYDDVCGAGDPRRGFRAHLSALRNKEVTSGAVKLFGIGAAGLAAGALLEERPADKLLAGVVIAGTAHLVNLLDVRPGRAAGAVLAIGAPGLLRRGPAGPLSAAPMGAAAAVIGDDLGERTMLGDAGAHALGAALGVAIVTGNGRRGLAAHAAGLIAVAAAGDRVSRAAAAAI</sequence>
<proteinExistence type="predicted"/>
<gene>
    <name evidence="1" type="ORF">Scani_53210</name>
</gene>
<dbReference type="EMBL" id="BLIN01000005">
    <property type="protein sequence ID" value="GFE09053.1"/>
    <property type="molecule type" value="Genomic_DNA"/>
</dbReference>
<comment type="caution">
    <text evidence="1">The sequence shown here is derived from an EMBL/GenBank/DDBJ whole genome shotgun (WGS) entry which is preliminary data.</text>
</comment>